<name>A0A1I5AM12_9HYPH</name>
<proteinExistence type="predicted"/>
<dbReference type="InterPro" id="IPR051267">
    <property type="entry name" value="STEAP_metalloreductase"/>
</dbReference>
<dbReference type="GO" id="GO:0070967">
    <property type="term" value="F:coenzyme F420 binding"/>
    <property type="evidence" value="ECO:0007669"/>
    <property type="project" value="InterPro"/>
</dbReference>
<dbReference type="NCBIfam" id="TIGR01915">
    <property type="entry name" value="npdG"/>
    <property type="match status" value="1"/>
</dbReference>
<protein>
    <recommendedName>
        <fullName evidence="2">Pyrroline-5-carboxylate reductase catalytic N-terminal domain-containing protein</fullName>
    </recommendedName>
</protein>
<dbReference type="OrthoDB" id="5738121at2"/>
<evidence type="ECO:0000259" key="2">
    <source>
        <dbReference type="Pfam" id="PF03807"/>
    </source>
</evidence>
<dbReference type="EMBL" id="FOVR01000001">
    <property type="protein sequence ID" value="SFN63455.1"/>
    <property type="molecule type" value="Genomic_DNA"/>
</dbReference>
<evidence type="ECO:0000313" key="3">
    <source>
        <dbReference type="EMBL" id="SFN63455.1"/>
    </source>
</evidence>
<dbReference type="PANTHER" id="PTHR14239:SF0">
    <property type="entry name" value="F420-DEPENDENT NADP REDUCTASE"/>
    <property type="match status" value="1"/>
</dbReference>
<dbReference type="GO" id="GO:0006740">
    <property type="term" value="P:NADPH regeneration"/>
    <property type="evidence" value="ECO:0007669"/>
    <property type="project" value="InterPro"/>
</dbReference>
<dbReference type="GO" id="GO:0050661">
    <property type="term" value="F:NADP binding"/>
    <property type="evidence" value="ECO:0007669"/>
    <property type="project" value="InterPro"/>
</dbReference>
<dbReference type="GO" id="GO:0015677">
    <property type="term" value="P:copper ion import"/>
    <property type="evidence" value="ECO:0007669"/>
    <property type="project" value="TreeGrafter"/>
</dbReference>
<keyword evidence="4" id="KW-1185">Reference proteome</keyword>
<dbReference type="SUPFAM" id="SSF51735">
    <property type="entry name" value="NAD(P)-binding Rossmann-fold domains"/>
    <property type="match status" value="1"/>
</dbReference>
<dbReference type="Pfam" id="PF03807">
    <property type="entry name" value="F420_oxidored"/>
    <property type="match status" value="1"/>
</dbReference>
<dbReference type="AlphaFoldDB" id="A0A1I5AM12"/>
<dbReference type="RefSeq" id="WP_090068554.1">
    <property type="nucleotide sequence ID" value="NZ_FOVR01000001.1"/>
</dbReference>
<dbReference type="STRING" id="655353.SAMN04488056_101540"/>
<dbReference type="GO" id="GO:0052851">
    <property type="term" value="F:ferric-chelate reductase (NADPH) activity"/>
    <property type="evidence" value="ECO:0007669"/>
    <property type="project" value="TreeGrafter"/>
</dbReference>
<dbReference type="Proteomes" id="UP000199236">
    <property type="component" value="Unassembled WGS sequence"/>
</dbReference>
<dbReference type="InterPro" id="IPR036291">
    <property type="entry name" value="NAD(P)-bd_dom_sf"/>
</dbReference>
<dbReference type="PANTHER" id="PTHR14239">
    <property type="entry name" value="DUDULIN-RELATED"/>
    <property type="match status" value="1"/>
</dbReference>
<accession>A0A1I5AM12</accession>
<feature type="domain" description="Pyrroline-5-carboxylate reductase catalytic N-terminal" evidence="2">
    <location>
        <begin position="2"/>
        <end position="102"/>
    </location>
</feature>
<dbReference type="InterPro" id="IPR010185">
    <property type="entry name" value="NpdG"/>
</dbReference>
<reference evidence="3 4" key="1">
    <citation type="submission" date="2016-10" db="EMBL/GenBank/DDBJ databases">
        <authorList>
            <person name="de Groot N.N."/>
        </authorList>
    </citation>
    <scope>NUCLEOTIDE SEQUENCE [LARGE SCALE GENOMIC DNA]</scope>
    <source>
        <strain evidence="3 4">CGMCC 1.9157</strain>
    </source>
</reference>
<evidence type="ECO:0000313" key="4">
    <source>
        <dbReference type="Proteomes" id="UP000199236"/>
    </source>
</evidence>
<dbReference type="GO" id="GO:0005886">
    <property type="term" value="C:plasma membrane"/>
    <property type="evidence" value="ECO:0007669"/>
    <property type="project" value="TreeGrafter"/>
</dbReference>
<gene>
    <name evidence="3" type="ORF">SAMN04488056_101540</name>
</gene>
<dbReference type="GO" id="GO:0008823">
    <property type="term" value="F:cupric reductase (NADH) activity"/>
    <property type="evidence" value="ECO:0007669"/>
    <property type="project" value="TreeGrafter"/>
</dbReference>
<evidence type="ECO:0000256" key="1">
    <source>
        <dbReference type="ARBA" id="ARBA00023002"/>
    </source>
</evidence>
<dbReference type="GO" id="GO:0016651">
    <property type="term" value="F:oxidoreductase activity, acting on NAD(P)H"/>
    <property type="evidence" value="ECO:0007669"/>
    <property type="project" value="InterPro"/>
</dbReference>
<dbReference type="Gene3D" id="3.40.50.720">
    <property type="entry name" value="NAD(P)-binding Rossmann-like Domain"/>
    <property type="match status" value="1"/>
</dbReference>
<sequence>MTIAIIGGTGPQGQGLALRFARAGVPVALGSRDATRAAEIGVALRAQLDAAAAPITGVANEEAVMMADELVILAVPFAGHNATLAALKPHLEGKILVDIVVPLKEGDPKKVEMPPEGSATEAAQALLGPDIPVVGALHNVSATTLKTLEWDINCDILVCGNSLPARKKVMALVETLGVVAYNAGDAEAARCIEAITPILIRINISKQVPFTHAGVKIQAPAH</sequence>
<organism evidence="3 4">
    <name type="scientific">Cohaesibacter marisflavi</name>
    <dbReference type="NCBI Taxonomy" id="655353"/>
    <lineage>
        <taxon>Bacteria</taxon>
        <taxon>Pseudomonadati</taxon>
        <taxon>Pseudomonadota</taxon>
        <taxon>Alphaproteobacteria</taxon>
        <taxon>Hyphomicrobiales</taxon>
        <taxon>Cohaesibacteraceae</taxon>
    </lineage>
</organism>
<keyword evidence="1" id="KW-0560">Oxidoreductase</keyword>
<dbReference type="InterPro" id="IPR028939">
    <property type="entry name" value="P5C_Rdtase_cat_N"/>
</dbReference>